<dbReference type="Gene3D" id="2.40.170.20">
    <property type="entry name" value="TonB-dependent receptor, beta-barrel domain"/>
    <property type="match status" value="1"/>
</dbReference>
<dbReference type="InterPro" id="IPR039426">
    <property type="entry name" value="TonB-dep_rcpt-like"/>
</dbReference>
<accession>A0A1I3H2N6</accession>
<dbReference type="EMBL" id="FOQO01000003">
    <property type="protein sequence ID" value="SFI29830.1"/>
    <property type="molecule type" value="Genomic_DNA"/>
</dbReference>
<dbReference type="NCBIfam" id="TIGR04056">
    <property type="entry name" value="OMP_RagA_SusC"/>
    <property type="match status" value="1"/>
</dbReference>
<dbReference type="SMART" id="SM00965">
    <property type="entry name" value="STN"/>
    <property type="match status" value="1"/>
</dbReference>
<keyword evidence="4 7" id="KW-0812">Transmembrane</keyword>
<dbReference type="FunFam" id="2.170.130.10:FF:000008">
    <property type="entry name" value="SusC/RagA family TonB-linked outer membrane protein"/>
    <property type="match status" value="1"/>
</dbReference>
<evidence type="ECO:0000256" key="7">
    <source>
        <dbReference type="PROSITE-ProRule" id="PRU01360"/>
    </source>
</evidence>
<dbReference type="InterPro" id="IPR023996">
    <property type="entry name" value="TonB-dep_OMP_SusC/RagA"/>
</dbReference>
<organism evidence="9 10">
    <name type="scientific">Parapedobacter indicus</name>
    <dbReference type="NCBI Taxonomy" id="1477437"/>
    <lineage>
        <taxon>Bacteria</taxon>
        <taxon>Pseudomonadati</taxon>
        <taxon>Bacteroidota</taxon>
        <taxon>Sphingobacteriia</taxon>
        <taxon>Sphingobacteriales</taxon>
        <taxon>Sphingobacteriaceae</taxon>
        <taxon>Parapedobacter</taxon>
    </lineage>
</organism>
<comment type="subcellular location">
    <subcellularLocation>
        <location evidence="1 7">Cell outer membrane</location>
        <topology evidence="1 7">Multi-pass membrane protein</topology>
    </subcellularLocation>
</comment>
<feature type="domain" description="Secretin/TonB short N-terminal" evidence="8">
    <location>
        <begin position="67"/>
        <end position="117"/>
    </location>
</feature>
<dbReference type="AlphaFoldDB" id="A0A1I3H2N6"/>
<dbReference type="STRING" id="1477437.SAMN05444682_103197"/>
<evidence type="ECO:0000256" key="1">
    <source>
        <dbReference type="ARBA" id="ARBA00004571"/>
    </source>
</evidence>
<dbReference type="InterPro" id="IPR037066">
    <property type="entry name" value="Plug_dom_sf"/>
</dbReference>
<dbReference type="Proteomes" id="UP000198670">
    <property type="component" value="Unassembled WGS sequence"/>
</dbReference>
<dbReference type="InterPro" id="IPR012910">
    <property type="entry name" value="Plug_dom"/>
</dbReference>
<keyword evidence="5 7" id="KW-0472">Membrane</keyword>
<dbReference type="Gene3D" id="2.170.130.10">
    <property type="entry name" value="TonB-dependent receptor, plug domain"/>
    <property type="match status" value="1"/>
</dbReference>
<dbReference type="InterPro" id="IPR023997">
    <property type="entry name" value="TonB-dep_OMP_SusC/RagA_CS"/>
</dbReference>
<name>A0A1I3H2N6_9SPHI</name>
<comment type="similarity">
    <text evidence="7">Belongs to the TonB-dependent receptor family.</text>
</comment>
<keyword evidence="10" id="KW-1185">Reference proteome</keyword>
<dbReference type="SUPFAM" id="SSF49464">
    <property type="entry name" value="Carboxypeptidase regulatory domain-like"/>
    <property type="match status" value="1"/>
</dbReference>
<evidence type="ECO:0000313" key="9">
    <source>
        <dbReference type="EMBL" id="SFI29830.1"/>
    </source>
</evidence>
<dbReference type="Pfam" id="PF13715">
    <property type="entry name" value="CarbopepD_reg_2"/>
    <property type="match status" value="1"/>
</dbReference>
<evidence type="ECO:0000256" key="3">
    <source>
        <dbReference type="ARBA" id="ARBA00022452"/>
    </source>
</evidence>
<dbReference type="GO" id="GO:0009279">
    <property type="term" value="C:cell outer membrane"/>
    <property type="evidence" value="ECO:0007669"/>
    <property type="project" value="UniProtKB-SubCell"/>
</dbReference>
<dbReference type="Pfam" id="PF07715">
    <property type="entry name" value="Plug"/>
    <property type="match status" value="1"/>
</dbReference>
<keyword evidence="3 7" id="KW-1134">Transmembrane beta strand</keyword>
<evidence type="ECO:0000256" key="2">
    <source>
        <dbReference type="ARBA" id="ARBA00022448"/>
    </source>
</evidence>
<dbReference type="InterPro" id="IPR011662">
    <property type="entry name" value="Secretin/TonB_short_N"/>
</dbReference>
<dbReference type="NCBIfam" id="TIGR04057">
    <property type="entry name" value="SusC_RagA_signa"/>
    <property type="match status" value="1"/>
</dbReference>
<protein>
    <submittedName>
        <fullName evidence="9">TonB-linked outer membrane protein, SusC/RagA family</fullName>
    </submittedName>
</protein>
<sequence length="1162" mass="128620">MIFCSCVKGHFWLLTNRLLLIMKLAVFLTLITVLKVAAGGYAQTITLKAQNMTLPTAMERIQAQSGYLFFLKGEKLAKMKVTAHIKEAALPEALDLLTKDMGLEWIIKDRTIIIRSGRQRAIEKNTENLSVQERVVVGKVVDETGGPLEGVTVTVKGYATATTTDAEGNYRITLPNDGNILIFSIVGFEAHEETIGNHGRINASLKASVSDLDEVIVVGYGTQRKGDLTGAISSMTADDIKQTQVLSPDQALQGKAAGVEVTQTSGQPGASSRIRIRGGNSISAGNEPLYVIDGFPIYNNNSASNTGAGRAPSLNALAAINPSDIVSMEILKDASATAIYGSRGANGVVMITTKRGKAGVNNVAFESSFGVQKVRHTIPMLNAREYASFENEIFLYQRDILKQSNRVPVYTDEQIASLGEGTNWQNELFRTAPIQNYHIAFSGGDDNMQYALTGGYTDQQGIILNSDYKRYSTRLNLDRKVGKRVKIGNSSTLSLTTSDLAFTGAAASVQGGNTGVVGVALHFNPINPVRDPATHEYTFQDYNIGEVPGAQNRNVPFYNPVAMAMEATNQSNTFRALNNLYAEIDLMKNLTFRTSLGADYMTTKQKNYMPRSIRFAEPVGGQARMGQAQSLSWLNENTLTYKIAFGDHQLDLLGGYTAQSYRRENFWVYDEGFVNDFLEENNIGTGSRTVLLNRPSVSEWGLLSYLIRANYNLKDRYLVTVSARYDGSSRFGKDNKWGFFPSAAFAWKLSEEAFIKSLNLFSQLKLRASYGMTGNQEIGVYQSLAQLTNGVYTLDETNANGYSPVRIANPDLRWESTSQLDIGIDAGFWDGRVSLTADYYLKNTKDLLLNVQIPSSSGFTTSLQNVGSLQNKGFEFYVNTVILQGDIAWDFSVNFSTNRNRIMNLGREEQRLIYTDWNVLKGQPASLLEVGQPIGRFIGWKTNGWFLTDEEAALAPDQTPADQNPLQLGGNIRYVDINGDNVVNDEDRTVIGHALPDWTGGFSTSIGYKGFQLNTAWAFSYGNDVMNFNKLENHFGIGRYNASKNFNKRWSYMNTPEENRNATAPTVLDSRNLFSVIDYWVEDASYLRMRSVTLSYTLPQLKPPFIKSAQVYISGQNLLTFTNYTGFDPEVSLGEQDNLLLGFDYGSYPSAKTYMVGLRFDF</sequence>
<reference evidence="9 10" key="1">
    <citation type="submission" date="2016-10" db="EMBL/GenBank/DDBJ databases">
        <authorList>
            <person name="de Groot N.N."/>
        </authorList>
    </citation>
    <scope>NUCLEOTIDE SEQUENCE [LARGE SCALE GENOMIC DNA]</scope>
    <source>
        <strain evidence="9 10">RK1</strain>
    </source>
</reference>
<dbReference type="InterPro" id="IPR036942">
    <property type="entry name" value="Beta-barrel_TonB_sf"/>
</dbReference>
<evidence type="ECO:0000256" key="5">
    <source>
        <dbReference type="ARBA" id="ARBA00023136"/>
    </source>
</evidence>
<proteinExistence type="inferred from homology"/>
<dbReference type="InterPro" id="IPR008969">
    <property type="entry name" value="CarboxyPept-like_regulatory"/>
</dbReference>
<dbReference type="Gene3D" id="2.60.40.1120">
    <property type="entry name" value="Carboxypeptidase-like, regulatory domain"/>
    <property type="match status" value="1"/>
</dbReference>
<gene>
    <name evidence="9" type="ORF">SAMN05444682_103197</name>
</gene>
<evidence type="ECO:0000256" key="6">
    <source>
        <dbReference type="ARBA" id="ARBA00023237"/>
    </source>
</evidence>
<evidence type="ECO:0000256" key="4">
    <source>
        <dbReference type="ARBA" id="ARBA00022692"/>
    </source>
</evidence>
<evidence type="ECO:0000259" key="8">
    <source>
        <dbReference type="SMART" id="SM00965"/>
    </source>
</evidence>
<dbReference type="PROSITE" id="PS52016">
    <property type="entry name" value="TONB_DEPENDENT_REC_3"/>
    <property type="match status" value="1"/>
</dbReference>
<keyword evidence="2 7" id="KW-0813">Transport</keyword>
<dbReference type="SUPFAM" id="SSF56935">
    <property type="entry name" value="Porins"/>
    <property type="match status" value="1"/>
</dbReference>
<keyword evidence="6 7" id="KW-0998">Cell outer membrane</keyword>
<dbReference type="OrthoDB" id="9768177at2"/>
<evidence type="ECO:0000313" key="10">
    <source>
        <dbReference type="Proteomes" id="UP000198670"/>
    </source>
</evidence>